<feature type="domain" description="F-box" evidence="1">
    <location>
        <begin position="1"/>
        <end position="44"/>
    </location>
</feature>
<proteinExistence type="predicted"/>
<sequence>MRPIPAEIAFMILGNLSPADLRNVRLVARWIGSVADYLYIGNRLSFGPHDFNMVDSLLARNTAYAVRTFCLNYVIDCWPSDWTSPKDLDDFKWTITAQIRETLSRTGRPLPPGLLDTDGLLADDIVAAAHRCYLESAKAQKEALANPQEEIDFLKRTVSVLPRVTELVLSGSGVLRQVYRFCGVRSDRPARDILAYLFRHTSITTDFTVLPGRHLRALLQAVQAADTKLKRIEAGVVHMSILDETQFGLHSISPNLWGNVETFKLVLGLSADEVHSGQVWVNNGVLCQVLSHMPKLVHLAITHENNELGLWCKCSEHHRNPHLLTLDGVIPRGHVWPSLKHLELSHLSAEQRDIGHLLLRHKDTLDSFTLTDIRSSSLSTQRHILEPLLLRAFKERLHTEVKVDWRHRLEYQFRAWGFPHPPVVQDPRYAIKVVRV</sequence>
<organism evidence="2 3">
    <name type="scientific">Echria macrotheca</name>
    <dbReference type="NCBI Taxonomy" id="438768"/>
    <lineage>
        <taxon>Eukaryota</taxon>
        <taxon>Fungi</taxon>
        <taxon>Dikarya</taxon>
        <taxon>Ascomycota</taxon>
        <taxon>Pezizomycotina</taxon>
        <taxon>Sordariomycetes</taxon>
        <taxon>Sordariomycetidae</taxon>
        <taxon>Sordariales</taxon>
        <taxon>Schizotheciaceae</taxon>
        <taxon>Echria</taxon>
    </lineage>
</organism>
<dbReference type="AlphaFoldDB" id="A0AAJ0BE01"/>
<evidence type="ECO:0000313" key="3">
    <source>
        <dbReference type="Proteomes" id="UP001239445"/>
    </source>
</evidence>
<reference evidence="2" key="1">
    <citation type="submission" date="2023-06" db="EMBL/GenBank/DDBJ databases">
        <title>Genome-scale phylogeny and comparative genomics of the fungal order Sordariales.</title>
        <authorList>
            <consortium name="Lawrence Berkeley National Laboratory"/>
            <person name="Hensen N."/>
            <person name="Bonometti L."/>
            <person name="Westerberg I."/>
            <person name="Brannstrom I.O."/>
            <person name="Guillou S."/>
            <person name="Cros-Aarteil S."/>
            <person name="Calhoun S."/>
            <person name="Haridas S."/>
            <person name="Kuo A."/>
            <person name="Mondo S."/>
            <person name="Pangilinan J."/>
            <person name="Riley R."/>
            <person name="Labutti K."/>
            <person name="Andreopoulos B."/>
            <person name="Lipzen A."/>
            <person name="Chen C."/>
            <person name="Yanf M."/>
            <person name="Daum C."/>
            <person name="Ng V."/>
            <person name="Clum A."/>
            <person name="Steindorff A."/>
            <person name="Ohm R."/>
            <person name="Martin F."/>
            <person name="Silar P."/>
            <person name="Natvig D."/>
            <person name="Lalanne C."/>
            <person name="Gautier V."/>
            <person name="Ament-Velasquez S.L."/>
            <person name="Kruys A."/>
            <person name="Hutchinson M.I."/>
            <person name="Powell A.J."/>
            <person name="Barry K."/>
            <person name="Miller A.N."/>
            <person name="Grigoriev I.V."/>
            <person name="Debuchy R."/>
            <person name="Gladieux P."/>
            <person name="Thoren M.H."/>
            <person name="Johannesson H."/>
        </authorList>
    </citation>
    <scope>NUCLEOTIDE SEQUENCE</scope>
    <source>
        <strain evidence="2">PSN4</strain>
    </source>
</reference>
<comment type="caution">
    <text evidence="2">The sequence shown here is derived from an EMBL/GenBank/DDBJ whole genome shotgun (WGS) entry which is preliminary data.</text>
</comment>
<keyword evidence="3" id="KW-1185">Reference proteome</keyword>
<protein>
    <recommendedName>
        <fullName evidence="1">F-box domain-containing protein</fullName>
    </recommendedName>
</protein>
<name>A0AAJ0BE01_9PEZI</name>
<dbReference type="InterPro" id="IPR001810">
    <property type="entry name" value="F-box_dom"/>
</dbReference>
<evidence type="ECO:0000313" key="2">
    <source>
        <dbReference type="EMBL" id="KAK1756489.1"/>
    </source>
</evidence>
<dbReference type="EMBL" id="MU839832">
    <property type="protein sequence ID" value="KAK1756489.1"/>
    <property type="molecule type" value="Genomic_DNA"/>
</dbReference>
<accession>A0AAJ0BE01</accession>
<gene>
    <name evidence="2" type="ORF">QBC47DRAFT_460302</name>
</gene>
<evidence type="ECO:0000259" key="1">
    <source>
        <dbReference type="PROSITE" id="PS50181"/>
    </source>
</evidence>
<dbReference type="PROSITE" id="PS50181">
    <property type="entry name" value="FBOX"/>
    <property type="match status" value="1"/>
</dbReference>
<dbReference type="Proteomes" id="UP001239445">
    <property type="component" value="Unassembled WGS sequence"/>
</dbReference>